<dbReference type="HOGENOM" id="CLU_1468090_0_0_1"/>
<feature type="transmembrane region" description="Helical" evidence="1">
    <location>
        <begin position="49"/>
        <end position="68"/>
    </location>
</feature>
<dbReference type="InParanoid" id="A8N4J3"/>
<dbReference type="OrthoDB" id="3341843at2759"/>
<name>A8N4J3_COPC7</name>
<evidence type="ECO:0000256" key="1">
    <source>
        <dbReference type="SAM" id="Phobius"/>
    </source>
</evidence>
<keyword evidence="1" id="KW-1133">Transmembrane helix</keyword>
<dbReference type="Proteomes" id="UP000001861">
    <property type="component" value="Unassembled WGS sequence"/>
</dbReference>
<comment type="caution">
    <text evidence="2">The sequence shown here is derived from an EMBL/GenBank/DDBJ whole genome shotgun (WGS) entry which is preliminary data.</text>
</comment>
<accession>A8N4J3</accession>
<proteinExistence type="predicted"/>
<keyword evidence="3" id="KW-1185">Reference proteome</keyword>
<organism evidence="2 3">
    <name type="scientific">Coprinopsis cinerea (strain Okayama-7 / 130 / ATCC MYA-4618 / FGSC 9003)</name>
    <name type="common">Inky cap fungus</name>
    <name type="synonym">Hormographiella aspergillata</name>
    <dbReference type="NCBI Taxonomy" id="240176"/>
    <lineage>
        <taxon>Eukaryota</taxon>
        <taxon>Fungi</taxon>
        <taxon>Dikarya</taxon>
        <taxon>Basidiomycota</taxon>
        <taxon>Agaricomycotina</taxon>
        <taxon>Agaricomycetes</taxon>
        <taxon>Agaricomycetidae</taxon>
        <taxon>Agaricales</taxon>
        <taxon>Agaricineae</taxon>
        <taxon>Psathyrellaceae</taxon>
        <taxon>Coprinopsis</taxon>
    </lineage>
</organism>
<evidence type="ECO:0000313" key="3">
    <source>
        <dbReference type="Proteomes" id="UP000001861"/>
    </source>
</evidence>
<dbReference type="AlphaFoldDB" id="A8N4J3"/>
<sequence length="184" mass="20869">MELTKEVCERLYRGWLWLAAISGNVAHIFDPFSFEPIAYGCRMAATQFVSRWVFMIVFISEFLAATMVKAVQHLRQSNSSWVSELYKNGIMFSVSILPSALYRDFGSSTMESVLCNRVMFIILKQRRLNAGHEEFWLSEEPRAPSDNLSSEGIFTSVYESTGQQKSDEVELGVLSGSRSIQQPS</sequence>
<keyword evidence="1" id="KW-0812">Transmembrane</keyword>
<dbReference type="RefSeq" id="XP_001829762.2">
    <property type="nucleotide sequence ID" value="XM_001829710.2"/>
</dbReference>
<dbReference type="VEuPathDB" id="FungiDB:CC1G_05971"/>
<dbReference type="GeneID" id="6006199"/>
<feature type="transmembrane region" description="Helical" evidence="1">
    <location>
        <begin position="12"/>
        <end position="29"/>
    </location>
</feature>
<dbReference type="KEGG" id="cci:CC1G_05971"/>
<gene>
    <name evidence="2" type="ORF">CC1G_05971</name>
</gene>
<reference evidence="2 3" key="1">
    <citation type="journal article" date="2010" name="Proc. Natl. Acad. Sci. U.S.A.">
        <title>Insights into evolution of multicellular fungi from the assembled chromosomes of the mushroom Coprinopsis cinerea (Coprinus cinereus).</title>
        <authorList>
            <person name="Stajich J.E."/>
            <person name="Wilke S.K."/>
            <person name="Ahren D."/>
            <person name="Au C.H."/>
            <person name="Birren B.W."/>
            <person name="Borodovsky M."/>
            <person name="Burns C."/>
            <person name="Canback B."/>
            <person name="Casselton L.A."/>
            <person name="Cheng C.K."/>
            <person name="Deng J."/>
            <person name="Dietrich F.S."/>
            <person name="Fargo D.C."/>
            <person name="Farman M.L."/>
            <person name="Gathman A.C."/>
            <person name="Goldberg J."/>
            <person name="Guigo R."/>
            <person name="Hoegger P.J."/>
            <person name="Hooker J.B."/>
            <person name="Huggins A."/>
            <person name="James T.Y."/>
            <person name="Kamada T."/>
            <person name="Kilaru S."/>
            <person name="Kodira C."/>
            <person name="Kues U."/>
            <person name="Kupfer D."/>
            <person name="Kwan H.S."/>
            <person name="Lomsadze A."/>
            <person name="Li W."/>
            <person name="Lilly W.W."/>
            <person name="Ma L.J."/>
            <person name="Mackey A.J."/>
            <person name="Manning G."/>
            <person name="Martin F."/>
            <person name="Muraguchi H."/>
            <person name="Natvig D.O."/>
            <person name="Palmerini H."/>
            <person name="Ramesh M.A."/>
            <person name="Rehmeyer C.J."/>
            <person name="Roe B.A."/>
            <person name="Shenoy N."/>
            <person name="Stanke M."/>
            <person name="Ter-Hovhannisyan V."/>
            <person name="Tunlid A."/>
            <person name="Velagapudi R."/>
            <person name="Vision T.J."/>
            <person name="Zeng Q."/>
            <person name="Zolan M.E."/>
            <person name="Pukkila P.J."/>
        </authorList>
    </citation>
    <scope>NUCLEOTIDE SEQUENCE [LARGE SCALE GENOMIC DNA]</scope>
    <source>
        <strain evidence="3">Okayama-7 / 130 / ATCC MYA-4618 / FGSC 9003</strain>
    </source>
</reference>
<evidence type="ECO:0000313" key="2">
    <source>
        <dbReference type="EMBL" id="EAU91984.2"/>
    </source>
</evidence>
<protein>
    <submittedName>
        <fullName evidence="2">Uncharacterized protein</fullName>
    </submittedName>
</protein>
<dbReference type="EMBL" id="AACS02000003">
    <property type="protein sequence ID" value="EAU91984.2"/>
    <property type="molecule type" value="Genomic_DNA"/>
</dbReference>
<keyword evidence="1" id="KW-0472">Membrane</keyword>